<dbReference type="InterPro" id="IPR013320">
    <property type="entry name" value="ConA-like_dom_sf"/>
</dbReference>
<comment type="caution">
    <text evidence="4">The sequence shown here is derived from an EMBL/GenBank/DDBJ whole genome shotgun (WGS) entry which is preliminary data.</text>
</comment>
<feature type="domain" description="GH16" evidence="3">
    <location>
        <begin position="135"/>
        <end position="408"/>
    </location>
</feature>
<dbReference type="Gene3D" id="2.60.120.200">
    <property type="match status" value="1"/>
</dbReference>
<dbReference type="PROSITE" id="PS50853">
    <property type="entry name" value="FN3"/>
    <property type="match status" value="1"/>
</dbReference>
<dbReference type="RefSeq" id="WP_211323928.1">
    <property type="nucleotide sequence ID" value="NZ_QLMA01000005.1"/>
</dbReference>
<dbReference type="SUPFAM" id="SSF49899">
    <property type="entry name" value="Concanavalin A-like lectins/glucanases"/>
    <property type="match status" value="1"/>
</dbReference>
<gene>
    <name evidence="4" type="ORF">CLV59_105448</name>
</gene>
<reference evidence="4 5" key="1">
    <citation type="submission" date="2018-06" db="EMBL/GenBank/DDBJ databases">
        <title>Genomic Encyclopedia of Archaeal and Bacterial Type Strains, Phase II (KMG-II): from individual species to whole genera.</title>
        <authorList>
            <person name="Goeker M."/>
        </authorList>
    </citation>
    <scope>NUCLEOTIDE SEQUENCE [LARGE SCALE GENOMIC DNA]</scope>
    <source>
        <strain evidence="4 5">DSM 29821</strain>
    </source>
</reference>
<dbReference type="CDD" id="cd00413">
    <property type="entry name" value="Glyco_hydrolase_16"/>
    <property type="match status" value="1"/>
</dbReference>
<evidence type="ECO:0000313" key="5">
    <source>
        <dbReference type="Proteomes" id="UP000249819"/>
    </source>
</evidence>
<dbReference type="InterPro" id="IPR036116">
    <property type="entry name" value="FN3_sf"/>
</dbReference>
<protein>
    <submittedName>
        <fullName evidence="4">Glycosyl hydrolase family 16</fullName>
    </submittedName>
</protein>
<dbReference type="SUPFAM" id="SSF49265">
    <property type="entry name" value="Fibronectin type III"/>
    <property type="match status" value="1"/>
</dbReference>
<dbReference type="Pfam" id="PF00722">
    <property type="entry name" value="Glyco_hydro_16"/>
    <property type="match status" value="1"/>
</dbReference>
<dbReference type="InterPro" id="IPR003961">
    <property type="entry name" value="FN3_dom"/>
</dbReference>
<evidence type="ECO:0000313" key="4">
    <source>
        <dbReference type="EMBL" id="RAJ80339.1"/>
    </source>
</evidence>
<dbReference type="InterPro" id="IPR000757">
    <property type="entry name" value="Beta-glucanase-like"/>
</dbReference>
<evidence type="ECO:0000256" key="1">
    <source>
        <dbReference type="ARBA" id="ARBA00006865"/>
    </source>
</evidence>
<evidence type="ECO:0000259" key="3">
    <source>
        <dbReference type="PROSITE" id="PS51762"/>
    </source>
</evidence>
<name>A0A327VWM2_9BACT</name>
<comment type="similarity">
    <text evidence="1">Belongs to the glycosyl hydrolase 16 family.</text>
</comment>
<keyword evidence="4" id="KW-0378">Hydrolase</keyword>
<feature type="domain" description="Fibronectin type-III" evidence="2">
    <location>
        <begin position="43"/>
        <end position="131"/>
    </location>
</feature>
<organism evidence="4 5">
    <name type="scientific">Chitinophaga dinghuensis</name>
    <dbReference type="NCBI Taxonomy" id="1539050"/>
    <lineage>
        <taxon>Bacteria</taxon>
        <taxon>Pseudomonadati</taxon>
        <taxon>Bacteroidota</taxon>
        <taxon>Chitinophagia</taxon>
        <taxon>Chitinophagales</taxon>
        <taxon>Chitinophagaceae</taxon>
        <taxon>Chitinophaga</taxon>
    </lineage>
</organism>
<dbReference type="Gene3D" id="2.60.40.10">
    <property type="entry name" value="Immunoglobulins"/>
    <property type="match status" value="1"/>
</dbReference>
<dbReference type="Proteomes" id="UP000249819">
    <property type="component" value="Unassembled WGS sequence"/>
</dbReference>
<keyword evidence="5" id="KW-1185">Reference proteome</keyword>
<sequence length="549" mass="62272">MKKRLFPAFCADHNLLRMIRHTGLLLLSFMMIHQVVLAQSSANPSRLQLKGTRSWIKASWKKQAAANYGVYWSTSHHQPSSPGIILPANTDKYYIQNVQPGTKYYVWVEMCFPEMKGKTIQGNVITETKWSIDSQEVRQLDIPSSAAVPAGMKLFWHDEFNDELLDKNKWHTVYYSNIDFLNKVNMDAMLGDSLPQAAYHLSGHSIDIFTNDSLPVKAYYPASGRKISSLQTYDWRTNENLLDNSRGGYFEVRVKRSFTGKPQGLNTAFWFDSPGPDLKYYLQEGTTRQGTTGVRPKGQVFEIDVFENLDAQFVLHGNVDSLGNFVHNLATHIATGVEHNNEWVTHGILWTPTSISHYINGKLIKAYTNKHQIYSPNHFMNMFLGSYGGGGSVHMEVDYIRGYQWELEGGNELPNPGFEANEQLLPWEGTGTLTQMGVRSGKHALLLKPGQEIEQYVYLNNNTDYTLSYWQKGNGEVHTTIADMKLVTGELIQTATAHTSAGNNFRQQILSFHAGKEYGQNMKTVRLHFINNGKNDIVLDDITIRKSRK</sequence>
<dbReference type="PROSITE" id="PS51762">
    <property type="entry name" value="GH16_2"/>
    <property type="match status" value="1"/>
</dbReference>
<evidence type="ECO:0000259" key="2">
    <source>
        <dbReference type="PROSITE" id="PS50853"/>
    </source>
</evidence>
<dbReference type="Gene3D" id="2.60.120.260">
    <property type="entry name" value="Galactose-binding domain-like"/>
    <property type="match status" value="1"/>
</dbReference>
<proteinExistence type="inferred from homology"/>
<dbReference type="AlphaFoldDB" id="A0A327VWM2"/>
<dbReference type="GO" id="GO:0004553">
    <property type="term" value="F:hydrolase activity, hydrolyzing O-glycosyl compounds"/>
    <property type="evidence" value="ECO:0007669"/>
    <property type="project" value="InterPro"/>
</dbReference>
<accession>A0A327VWM2</accession>
<dbReference type="GO" id="GO:0005975">
    <property type="term" value="P:carbohydrate metabolic process"/>
    <property type="evidence" value="ECO:0007669"/>
    <property type="project" value="InterPro"/>
</dbReference>
<dbReference type="InterPro" id="IPR013783">
    <property type="entry name" value="Ig-like_fold"/>
</dbReference>
<dbReference type="EMBL" id="QLMA01000005">
    <property type="protein sequence ID" value="RAJ80339.1"/>
    <property type="molecule type" value="Genomic_DNA"/>
</dbReference>